<dbReference type="OrthoDB" id="191139at2759"/>
<evidence type="ECO:0000256" key="1">
    <source>
        <dbReference type="ARBA" id="ARBA00006484"/>
    </source>
</evidence>
<evidence type="ECO:0000313" key="5">
    <source>
        <dbReference type="Proteomes" id="UP000214365"/>
    </source>
</evidence>
<sequence length="315" mass="34328">MPRFNPLTDIPDLAGRVCLVTGASSGLGEQTVAQIAQHNPAKIYLAARNRGRAEAAMKRIKATFPAAATSAIEILDLDLASFESIKAAAFRVNKEVDRLDILQLNGGIAVTPHASTQDGYEIQFGTNYLGHALLTQLLMPKLLATTRLPDADVRIVSMSSVGHKSFSAKDGLLFDQLKSDIKTTSGSRLYGQAMLSKALFAFELAKRYPQITSSSLHPGTVKTRVWSGDKDFNPILRYLVINPLVLLSGVSVKEGAKTQLWCSFGKDVRNGAYYEPVGKVGKESALARDAELSRKLWDWTETELKTHGAPGWPEK</sequence>
<accession>A0A1Q5Q9Q3</accession>
<dbReference type="Proteomes" id="UP000214365">
    <property type="component" value="Unassembled WGS sequence"/>
</dbReference>
<dbReference type="RefSeq" id="XP_020122785.1">
    <property type="nucleotide sequence ID" value="XM_020261313.1"/>
</dbReference>
<dbReference type="Gene3D" id="3.40.50.720">
    <property type="entry name" value="NAD(P)-binding Rossmann-like Domain"/>
    <property type="match status" value="1"/>
</dbReference>
<evidence type="ECO:0008006" key="6">
    <source>
        <dbReference type="Google" id="ProtNLM"/>
    </source>
</evidence>
<comment type="similarity">
    <text evidence="1">Belongs to the short-chain dehydrogenases/reductases (SDR) family.</text>
</comment>
<evidence type="ECO:0000313" key="4">
    <source>
        <dbReference type="EMBL" id="OKL62664.1"/>
    </source>
</evidence>
<protein>
    <recommendedName>
        <fullName evidence="6">Oxidoreductase</fullName>
    </recommendedName>
</protein>
<keyword evidence="2" id="KW-0521">NADP</keyword>
<reference evidence="4 5" key="1">
    <citation type="submission" date="2015-06" db="EMBL/GenBank/DDBJ databases">
        <title>Talaromyces atroroseus IBT 11181 draft genome.</title>
        <authorList>
            <person name="Rasmussen K.B."/>
            <person name="Rasmussen S."/>
            <person name="Petersen B."/>
            <person name="Sicheritz-Ponten T."/>
            <person name="Mortensen U.H."/>
            <person name="Thrane U."/>
        </authorList>
    </citation>
    <scope>NUCLEOTIDE SEQUENCE [LARGE SCALE GENOMIC DNA]</scope>
    <source>
        <strain evidence="4 5">IBT 11181</strain>
    </source>
</reference>
<dbReference type="SUPFAM" id="SSF51735">
    <property type="entry name" value="NAD(P)-binding Rossmann-fold domains"/>
    <property type="match status" value="1"/>
</dbReference>
<dbReference type="PANTHER" id="PTHR24320:SF282">
    <property type="entry name" value="WW DOMAIN-CONTAINING OXIDOREDUCTASE"/>
    <property type="match status" value="1"/>
</dbReference>
<organism evidence="4 5">
    <name type="scientific">Talaromyces atroroseus</name>
    <dbReference type="NCBI Taxonomy" id="1441469"/>
    <lineage>
        <taxon>Eukaryota</taxon>
        <taxon>Fungi</taxon>
        <taxon>Dikarya</taxon>
        <taxon>Ascomycota</taxon>
        <taxon>Pezizomycotina</taxon>
        <taxon>Eurotiomycetes</taxon>
        <taxon>Eurotiomycetidae</taxon>
        <taxon>Eurotiales</taxon>
        <taxon>Trichocomaceae</taxon>
        <taxon>Talaromyces</taxon>
        <taxon>Talaromyces sect. Trachyspermi</taxon>
    </lineage>
</organism>
<dbReference type="PRINTS" id="PR00081">
    <property type="entry name" value="GDHRDH"/>
</dbReference>
<dbReference type="InterPro" id="IPR036291">
    <property type="entry name" value="NAD(P)-bd_dom_sf"/>
</dbReference>
<proteinExistence type="inferred from homology"/>
<evidence type="ECO:0000256" key="3">
    <source>
        <dbReference type="ARBA" id="ARBA00023002"/>
    </source>
</evidence>
<dbReference type="AlphaFoldDB" id="A0A1Q5Q9Q3"/>
<keyword evidence="3" id="KW-0560">Oxidoreductase</keyword>
<dbReference type="InterPro" id="IPR002347">
    <property type="entry name" value="SDR_fam"/>
</dbReference>
<name>A0A1Q5Q9Q3_TALAT</name>
<dbReference type="GO" id="GO:0016491">
    <property type="term" value="F:oxidoreductase activity"/>
    <property type="evidence" value="ECO:0007669"/>
    <property type="project" value="UniProtKB-KW"/>
</dbReference>
<keyword evidence="5" id="KW-1185">Reference proteome</keyword>
<dbReference type="Pfam" id="PF00106">
    <property type="entry name" value="adh_short"/>
    <property type="match status" value="1"/>
</dbReference>
<comment type="caution">
    <text evidence="4">The sequence shown here is derived from an EMBL/GenBank/DDBJ whole genome shotgun (WGS) entry which is preliminary data.</text>
</comment>
<dbReference type="EMBL" id="LFMY01000002">
    <property type="protein sequence ID" value="OKL62664.1"/>
    <property type="molecule type" value="Genomic_DNA"/>
</dbReference>
<dbReference type="PANTHER" id="PTHR24320">
    <property type="entry name" value="RETINOL DEHYDROGENASE"/>
    <property type="match status" value="1"/>
</dbReference>
<dbReference type="GeneID" id="31000933"/>
<gene>
    <name evidence="4" type="ORF">UA08_01178</name>
</gene>
<dbReference type="STRING" id="1441469.A0A1Q5Q9Q3"/>
<evidence type="ECO:0000256" key="2">
    <source>
        <dbReference type="ARBA" id="ARBA00022857"/>
    </source>
</evidence>